<evidence type="ECO:0000313" key="2">
    <source>
        <dbReference type="Proteomes" id="UP000829447"/>
    </source>
</evidence>
<organism evidence="1 2">
    <name type="scientific">Pangasianodon gigas</name>
    <name type="common">Mekong giant catfish</name>
    <name type="synonym">Pangasius gigas</name>
    <dbReference type="NCBI Taxonomy" id="30993"/>
    <lineage>
        <taxon>Eukaryota</taxon>
        <taxon>Metazoa</taxon>
        <taxon>Chordata</taxon>
        <taxon>Craniata</taxon>
        <taxon>Vertebrata</taxon>
        <taxon>Euteleostomi</taxon>
        <taxon>Actinopterygii</taxon>
        <taxon>Neopterygii</taxon>
        <taxon>Teleostei</taxon>
        <taxon>Ostariophysi</taxon>
        <taxon>Siluriformes</taxon>
        <taxon>Pangasiidae</taxon>
        <taxon>Pangasianodon</taxon>
    </lineage>
</organism>
<dbReference type="Proteomes" id="UP000829447">
    <property type="component" value="Linkage Group LG19"/>
</dbReference>
<proteinExistence type="predicted"/>
<dbReference type="EMBL" id="CM040472">
    <property type="protein sequence ID" value="MCI4389721.1"/>
    <property type="molecule type" value="Genomic_DNA"/>
</dbReference>
<comment type="caution">
    <text evidence="1">The sequence shown here is derived from an EMBL/GenBank/DDBJ whole genome shotgun (WGS) entry which is preliminary data.</text>
</comment>
<accession>A0ACC5XFJ8</accession>
<reference evidence="1 2" key="1">
    <citation type="journal article" date="2022" name="bioRxiv">
        <title>An ancient truncated duplication of the anti-Mullerian hormone receptor type 2 gene is a potential conserved master sex determinant in the Pangasiidae catfish family.</title>
        <authorList>
            <person name="Wen M."/>
            <person name="Pan Q."/>
            <person name="Jouanno E."/>
            <person name="Montfort J."/>
            <person name="Zahm M."/>
            <person name="Cabau C."/>
            <person name="Klopp C."/>
            <person name="Iampietro C."/>
            <person name="Roques C."/>
            <person name="Bouchez O."/>
            <person name="Castinel A."/>
            <person name="Donnadieu C."/>
            <person name="Parrinello H."/>
            <person name="Poncet C."/>
            <person name="Belmonte E."/>
            <person name="Gautier V."/>
            <person name="Avarre J.-C."/>
            <person name="Dugue R."/>
            <person name="Gustiano R."/>
            <person name="Ha T.T.T."/>
            <person name="Campet M."/>
            <person name="Sriphairoj K."/>
            <person name="Ribolli J."/>
            <person name="de Almeida F.L."/>
            <person name="Desvignes T."/>
            <person name="Postlethwait J.H."/>
            <person name="Bucao C.F."/>
            <person name="Robinson-Rechavi M."/>
            <person name="Bobe J."/>
            <person name="Herpin A."/>
            <person name="Guiguen Y."/>
        </authorList>
    </citation>
    <scope>NUCLEOTIDE SEQUENCE [LARGE SCALE GENOMIC DNA]</scope>
    <source>
        <strain evidence="1">YG-Dec2019</strain>
    </source>
</reference>
<keyword evidence="2" id="KW-1185">Reference proteome</keyword>
<gene>
    <name evidence="1" type="ORF">PGIGA_G00101710</name>
</gene>
<protein>
    <submittedName>
        <fullName evidence="1">Uncharacterized protein</fullName>
    </submittedName>
</protein>
<name>A0ACC5XFJ8_PANGG</name>
<sequence length="276" mass="30436">MDLVMFYTGEGPFPGIIDLYTLGGTVCEPRAALLANKGFVVFALAFYGYQDMPKTVDKLDLEYFEEGVTFLQMQPKVKKTGIGIMSISKSGDLALSMASFLPNISATVCINACNANVMFPLHYKDMVIPPLIPNQQNITTTTSGIANVLNTLPDVTAEENRATVIPIERASCRFLFIVSGDDRNWNSTLYAEQACSRLKAHEKANYDVVSYPTAGHFMEVPYMPHHPSGLHAAVSQVVAFGGEPKAHAHAQVDAWRRVEEFFKKNLNSVDYLKSSL</sequence>
<evidence type="ECO:0000313" key="1">
    <source>
        <dbReference type="EMBL" id="MCI4389721.1"/>
    </source>
</evidence>